<dbReference type="GO" id="GO:0006606">
    <property type="term" value="P:protein import into nucleus"/>
    <property type="evidence" value="ECO:0007669"/>
    <property type="project" value="TreeGrafter"/>
</dbReference>
<evidence type="ECO:0000313" key="10">
    <source>
        <dbReference type="Proteomes" id="UP000800092"/>
    </source>
</evidence>
<evidence type="ECO:0008006" key="11">
    <source>
        <dbReference type="Google" id="ProtNLM"/>
    </source>
</evidence>
<evidence type="ECO:0000256" key="5">
    <source>
        <dbReference type="ARBA" id="ARBA00023010"/>
    </source>
</evidence>
<feature type="region of interest" description="Disordered" evidence="8">
    <location>
        <begin position="78"/>
        <end position="101"/>
    </location>
</feature>
<protein>
    <recommendedName>
        <fullName evidence="11">Nuclear pore complex protein An-Nup82</fullName>
    </recommendedName>
</protein>
<keyword evidence="4" id="KW-0653">Protein transport</keyword>
<dbReference type="EMBL" id="ML991889">
    <property type="protein sequence ID" value="KAF2228824.1"/>
    <property type="molecule type" value="Genomic_DNA"/>
</dbReference>
<name>A0A6A6GSS6_VIRVR</name>
<feature type="compositionally biased region" description="Polar residues" evidence="8">
    <location>
        <begin position="22"/>
        <end position="36"/>
    </location>
</feature>
<dbReference type="Proteomes" id="UP000800092">
    <property type="component" value="Unassembled WGS sequence"/>
</dbReference>
<accession>A0A6A6GSS6</accession>
<evidence type="ECO:0000256" key="8">
    <source>
        <dbReference type="SAM" id="MobiDB-lite"/>
    </source>
</evidence>
<dbReference type="AlphaFoldDB" id="A0A6A6GSS6"/>
<dbReference type="GO" id="GO:0005643">
    <property type="term" value="C:nuclear pore"/>
    <property type="evidence" value="ECO:0007669"/>
    <property type="project" value="UniProtKB-SubCell"/>
</dbReference>
<keyword evidence="2" id="KW-0813">Transport</keyword>
<dbReference type="Gene3D" id="2.130.10.10">
    <property type="entry name" value="YVTN repeat-like/Quinoprotein amine dehydrogenase"/>
    <property type="match status" value="1"/>
</dbReference>
<dbReference type="SUPFAM" id="SSF50978">
    <property type="entry name" value="WD40 repeat-like"/>
    <property type="match status" value="1"/>
</dbReference>
<keyword evidence="3" id="KW-0509">mRNA transport</keyword>
<dbReference type="GO" id="GO:0000056">
    <property type="term" value="P:ribosomal small subunit export from nucleus"/>
    <property type="evidence" value="ECO:0007669"/>
    <property type="project" value="InterPro"/>
</dbReference>
<evidence type="ECO:0000256" key="4">
    <source>
        <dbReference type="ARBA" id="ARBA00022927"/>
    </source>
</evidence>
<evidence type="ECO:0000256" key="6">
    <source>
        <dbReference type="ARBA" id="ARBA00023132"/>
    </source>
</evidence>
<evidence type="ECO:0000256" key="7">
    <source>
        <dbReference type="ARBA" id="ARBA00023242"/>
    </source>
</evidence>
<dbReference type="InterPro" id="IPR037700">
    <property type="entry name" value="NUP88/NUP82"/>
</dbReference>
<keyword evidence="7" id="KW-0539">Nucleus</keyword>
<reference evidence="9" key="1">
    <citation type="journal article" date="2020" name="Stud. Mycol.">
        <title>101 Dothideomycetes genomes: a test case for predicting lifestyles and emergence of pathogens.</title>
        <authorList>
            <person name="Haridas S."/>
            <person name="Albert R."/>
            <person name="Binder M."/>
            <person name="Bloem J."/>
            <person name="Labutti K."/>
            <person name="Salamov A."/>
            <person name="Andreopoulos B."/>
            <person name="Baker S."/>
            <person name="Barry K."/>
            <person name="Bills G."/>
            <person name="Bluhm B."/>
            <person name="Cannon C."/>
            <person name="Castanera R."/>
            <person name="Culley D."/>
            <person name="Daum C."/>
            <person name="Ezra D."/>
            <person name="Gonzalez J."/>
            <person name="Henrissat B."/>
            <person name="Kuo A."/>
            <person name="Liang C."/>
            <person name="Lipzen A."/>
            <person name="Lutzoni F."/>
            <person name="Magnuson J."/>
            <person name="Mondo S."/>
            <person name="Nolan M."/>
            <person name="Ohm R."/>
            <person name="Pangilinan J."/>
            <person name="Park H.-J."/>
            <person name="Ramirez L."/>
            <person name="Alfaro M."/>
            <person name="Sun H."/>
            <person name="Tritt A."/>
            <person name="Yoshinaga Y."/>
            <person name="Zwiers L.-H."/>
            <person name="Turgeon B."/>
            <person name="Goodwin S."/>
            <person name="Spatafora J."/>
            <person name="Crous P."/>
            <person name="Grigoriev I."/>
        </authorList>
    </citation>
    <scope>NUCLEOTIDE SEQUENCE</scope>
    <source>
        <strain evidence="9">Tuck. ex Michener</strain>
    </source>
</reference>
<feature type="compositionally biased region" description="Basic and acidic residues" evidence="8">
    <location>
        <begin position="850"/>
        <end position="872"/>
    </location>
</feature>
<dbReference type="GO" id="GO:0017056">
    <property type="term" value="F:structural constituent of nuclear pore"/>
    <property type="evidence" value="ECO:0007669"/>
    <property type="project" value="InterPro"/>
</dbReference>
<dbReference type="PANTHER" id="PTHR13257:SF0">
    <property type="entry name" value="NUCLEAR PORE COMPLEX PROTEIN NUP88"/>
    <property type="match status" value="1"/>
</dbReference>
<evidence type="ECO:0000256" key="1">
    <source>
        <dbReference type="ARBA" id="ARBA00004567"/>
    </source>
</evidence>
<sequence length="916" mass="101371">MPRVISYTPPWLTRPSRGSDFFNASPTAKTTTSGQQKPYRGPRRTTARCGRNLFTVVGNELRWANITQLKDDWAEKSRTRWTHSSRQNVDNQSPLASEHERATGGPLYKVLRVPVHEQIRQLVVSPKEEYLAIVTSHTIHITIIPGSAHIVAPDTSLKPKTFQLGPTAHVLDRSPIASVLWHPLGVKGNCLVTVTKDATVRLWELSRENRYSFDEPALAVDLKKLANATSYEEDFKASRPGASRGFSPDEVEMEVAAACFGGSGASEEHGWSSMTLWIAMTEGDLYALCPLLPSKWQPSSTQIPSLSTAVVAKTAAMNTNPASTADERRKADQQFRWFQDIDDQEPVLLDEGLSEPQEIYSRPESLSPIPKLQGPFLLDPEIDMFGDVTDIYAVAPKVDDDELMFEEDYEKFSDNEALSVAVICLLTSSGYIHVCLDVDGVEAQWLPLKSTKRLPDINETLPTVLLVEKVHVYRVPESIEDSYPTFTPDANSRYATFITHDNGVSYVSFTSWTSRLEEELNSASESGSTFRLDVFLEGLQSLVEHPIQIPTNRHPSPTASAISFKDPDIGYFLLTTASHQVHAATLDLPDSALPPSTFNNLSPFYPDISSSTPHLSSSLGVGVGVGSGGSGGGGALIPHYKTRAPYQPPRAFETPTALLSFLKTEVPQRERHLLSEEIRVSARSLGLMQAAHRILSQETDGLGAAAAELFTRAERLVRELREQIARVVVVRERVEGVLGEEVDAGERGGKNEGAERVEERLGRVKGRQEELGERYEVLRRRVAGMGGRDLSVKEVAWKREVDGVDERLTPLRDEEDGGEGGDEDVETGLMDRFEEVQRLTKELVVQAREAVGDKATPENRPTSEDRGEEANERNGVGVAPAFRKAKVTEVEEMLERESALVEATMEKLDRLRLQSL</sequence>
<dbReference type="InterPro" id="IPR036322">
    <property type="entry name" value="WD40_repeat_dom_sf"/>
</dbReference>
<feature type="compositionally biased region" description="Polar residues" evidence="8">
    <location>
        <begin position="82"/>
        <end position="95"/>
    </location>
</feature>
<evidence type="ECO:0000256" key="3">
    <source>
        <dbReference type="ARBA" id="ARBA00022816"/>
    </source>
</evidence>
<dbReference type="OrthoDB" id="341482at2759"/>
<proteinExistence type="predicted"/>
<dbReference type="GO" id="GO:0000055">
    <property type="term" value="P:ribosomal large subunit export from nucleus"/>
    <property type="evidence" value="ECO:0007669"/>
    <property type="project" value="InterPro"/>
</dbReference>
<comment type="subcellular location">
    <subcellularLocation>
        <location evidence="1">Nucleus</location>
        <location evidence="1">Nuclear pore complex</location>
    </subcellularLocation>
</comment>
<keyword evidence="10" id="KW-1185">Reference proteome</keyword>
<keyword evidence="5" id="KW-0811">Translocation</keyword>
<feature type="region of interest" description="Disordered" evidence="8">
    <location>
        <begin position="850"/>
        <end position="877"/>
    </location>
</feature>
<keyword evidence="6" id="KW-0906">Nuclear pore complex</keyword>
<dbReference type="GO" id="GO:0006406">
    <property type="term" value="P:mRNA export from nucleus"/>
    <property type="evidence" value="ECO:0007669"/>
    <property type="project" value="TreeGrafter"/>
</dbReference>
<organism evidence="9 10">
    <name type="scientific">Viridothelium virens</name>
    <name type="common">Speckled blister lichen</name>
    <name type="synonym">Trypethelium virens</name>
    <dbReference type="NCBI Taxonomy" id="1048519"/>
    <lineage>
        <taxon>Eukaryota</taxon>
        <taxon>Fungi</taxon>
        <taxon>Dikarya</taxon>
        <taxon>Ascomycota</taxon>
        <taxon>Pezizomycotina</taxon>
        <taxon>Dothideomycetes</taxon>
        <taxon>Dothideomycetes incertae sedis</taxon>
        <taxon>Trypetheliales</taxon>
        <taxon>Trypetheliaceae</taxon>
        <taxon>Viridothelium</taxon>
    </lineage>
</organism>
<dbReference type="InterPro" id="IPR015943">
    <property type="entry name" value="WD40/YVTN_repeat-like_dom_sf"/>
</dbReference>
<feature type="region of interest" description="Disordered" evidence="8">
    <location>
        <begin position="16"/>
        <end position="45"/>
    </location>
</feature>
<evidence type="ECO:0000256" key="2">
    <source>
        <dbReference type="ARBA" id="ARBA00022448"/>
    </source>
</evidence>
<evidence type="ECO:0000313" key="9">
    <source>
        <dbReference type="EMBL" id="KAF2228824.1"/>
    </source>
</evidence>
<dbReference type="PANTHER" id="PTHR13257">
    <property type="entry name" value="NUCLEOPORIN NUP84-RELATED"/>
    <property type="match status" value="1"/>
</dbReference>
<gene>
    <name evidence="9" type="ORF">EV356DRAFT_581310</name>
</gene>